<comment type="caution">
    <text evidence="1">The sequence shown here is derived from an EMBL/GenBank/DDBJ whole genome shotgun (WGS) entry which is preliminary data.</text>
</comment>
<organism evidence="1 2">
    <name type="scientific">Calicophoron daubneyi</name>
    <name type="common">Rumen fluke</name>
    <name type="synonym">Paramphistomum daubneyi</name>
    <dbReference type="NCBI Taxonomy" id="300641"/>
    <lineage>
        <taxon>Eukaryota</taxon>
        <taxon>Metazoa</taxon>
        <taxon>Spiralia</taxon>
        <taxon>Lophotrochozoa</taxon>
        <taxon>Platyhelminthes</taxon>
        <taxon>Trematoda</taxon>
        <taxon>Digenea</taxon>
        <taxon>Plagiorchiida</taxon>
        <taxon>Pronocephalata</taxon>
        <taxon>Paramphistomoidea</taxon>
        <taxon>Paramphistomidae</taxon>
        <taxon>Calicophoron</taxon>
    </lineage>
</organism>
<reference evidence="1" key="1">
    <citation type="submission" date="2024-06" db="EMBL/GenBank/DDBJ databases">
        <authorList>
            <person name="Liu X."/>
            <person name="Lenzi L."/>
            <person name="Haldenby T S."/>
            <person name="Uol C."/>
        </authorList>
    </citation>
    <scope>NUCLEOTIDE SEQUENCE</scope>
</reference>
<accession>A0AAV2T0M1</accession>
<dbReference type="EMBL" id="CAXLJL010000054">
    <property type="protein sequence ID" value="CAL5129881.1"/>
    <property type="molecule type" value="Genomic_DNA"/>
</dbReference>
<gene>
    <name evidence="1" type="ORF">CDAUBV1_LOCUS1319</name>
</gene>
<dbReference type="Proteomes" id="UP001497525">
    <property type="component" value="Unassembled WGS sequence"/>
</dbReference>
<sequence>MDASPTHSNPVNEKNLDYTLTVQSIWAFLTLIADYYPSISEAISSAKMALSSIETAIRYTNEKEWRIGTDSSEFRNGGIGKKATEEFVQTLVKSNQRFYEIQQNLCARAVNLREHLKARLPNLDAAKIQMLDDNLKFTRPRMDILSTWHTTQLSQHCYDRNTDKIQEIAIDFTLHMIQLNKESVAKLYCLEKYLADMLYSLPLKEGAQVNAGRSFPGSPLY</sequence>
<protein>
    <submittedName>
        <fullName evidence="1">Uncharacterized protein</fullName>
    </submittedName>
</protein>
<evidence type="ECO:0000313" key="2">
    <source>
        <dbReference type="Proteomes" id="UP001497525"/>
    </source>
</evidence>
<proteinExistence type="predicted"/>
<evidence type="ECO:0000313" key="1">
    <source>
        <dbReference type="EMBL" id="CAL5129881.1"/>
    </source>
</evidence>
<name>A0AAV2T0M1_CALDB</name>
<dbReference type="AlphaFoldDB" id="A0AAV2T0M1"/>